<feature type="domain" description="Metalloprotease TldD/E C-terminal" evidence="4">
    <location>
        <begin position="246"/>
        <end position="461"/>
    </location>
</feature>
<dbReference type="PANTHER" id="PTHR43421:SF1">
    <property type="entry name" value="METALLOPROTEASE PMBA"/>
    <property type="match status" value="1"/>
</dbReference>
<dbReference type="GO" id="GO:0006508">
    <property type="term" value="P:proteolysis"/>
    <property type="evidence" value="ECO:0007669"/>
    <property type="project" value="InterPro"/>
</dbReference>
<evidence type="ECO:0000259" key="4">
    <source>
        <dbReference type="Pfam" id="PF19289"/>
    </source>
</evidence>
<reference evidence="6 7" key="1">
    <citation type="submission" date="2020-10" db="EMBL/GenBank/DDBJ databases">
        <title>Connecting structure to function with the recovery of over 1000 high-quality activated sludge metagenome-assembled genomes encoding full-length rRNA genes using long-read sequencing.</title>
        <authorList>
            <person name="Singleton C.M."/>
            <person name="Petriglieri F."/>
            <person name="Kristensen J.M."/>
            <person name="Kirkegaard R.H."/>
            <person name="Michaelsen T.Y."/>
            <person name="Andersen M.H."/>
            <person name="Karst S.M."/>
            <person name="Dueholm M.S."/>
            <person name="Nielsen P.H."/>
            <person name="Albertsen M."/>
        </authorList>
    </citation>
    <scope>NUCLEOTIDE SEQUENCE [LARGE SCALE GENOMIC DNA]</scope>
    <source>
        <strain evidence="6">Lyne_18-Q3-R50-59_MAXAC.006</strain>
    </source>
</reference>
<evidence type="ECO:0000313" key="7">
    <source>
        <dbReference type="Proteomes" id="UP000727993"/>
    </source>
</evidence>
<dbReference type="GO" id="GO:0005829">
    <property type="term" value="C:cytosol"/>
    <property type="evidence" value="ECO:0007669"/>
    <property type="project" value="TreeGrafter"/>
</dbReference>
<dbReference type="Proteomes" id="UP000727993">
    <property type="component" value="Unassembled WGS sequence"/>
</dbReference>
<feature type="compositionally biased region" description="Polar residues" evidence="2">
    <location>
        <begin position="1"/>
        <end position="10"/>
    </location>
</feature>
<evidence type="ECO:0000256" key="1">
    <source>
        <dbReference type="ARBA" id="ARBA00005836"/>
    </source>
</evidence>
<evidence type="ECO:0000256" key="2">
    <source>
        <dbReference type="SAM" id="MobiDB-lite"/>
    </source>
</evidence>
<evidence type="ECO:0000259" key="3">
    <source>
        <dbReference type="Pfam" id="PF01523"/>
    </source>
</evidence>
<accession>A0A936TFI3</accession>
<dbReference type="InterPro" id="IPR047657">
    <property type="entry name" value="PmbA"/>
</dbReference>
<comment type="similarity">
    <text evidence="1">Belongs to the peptidase U62 family.</text>
</comment>
<dbReference type="SUPFAM" id="SSF111283">
    <property type="entry name" value="Putative modulator of DNA gyrase, PmbA/TldD"/>
    <property type="match status" value="1"/>
</dbReference>
<dbReference type="InterPro" id="IPR035068">
    <property type="entry name" value="TldD/PmbA_N"/>
</dbReference>
<dbReference type="InterPro" id="IPR036059">
    <property type="entry name" value="TldD/PmbA_sf"/>
</dbReference>
<dbReference type="Pfam" id="PF19289">
    <property type="entry name" value="PmbA_TldD_3rd"/>
    <property type="match status" value="1"/>
</dbReference>
<name>A0A936TFI3_9ACTN</name>
<dbReference type="GO" id="GO:0008237">
    <property type="term" value="F:metallopeptidase activity"/>
    <property type="evidence" value="ECO:0007669"/>
    <property type="project" value="InterPro"/>
</dbReference>
<protein>
    <submittedName>
        <fullName evidence="6">TldD/PmbA family protein</fullName>
    </submittedName>
</protein>
<sequence>MSARTGSAATGRSPGAAGLVDPEELLGRAEDLVSTARPGEQIDVSLGASVDTEIRAYGGAIESLSSARSEGALVRVIVDGRSGVATATLTDPAALAELLVEARTNAADAGVDPTAAVASPDGVQPPDIELYDARIEALSVDDKADLALALEAAVLGGDARMCGVEGADYGDSVIVSAVANSAGVRAAQRESGAGLSVYAMASDGSETQTGFGFAVGRSAEELSVERTAADAVERAVRLLGATRPPSGRVDAVLDPWVTAQFLGVIAEMLSGEEVRKGRSPFADRLGESVASPLLSLLDDPTDPLGPGASRTDDEGLACRQVGLIDGGRLTSYLHNSVTGAALGTASTGSAIRVGSSLNVGPRAVRLMPGSTTRQGVLASVGDGILVTEVSGLHSGVNPTSGDFSCGVEGLRVRDGEVAEPIREAIVASTLQRMLADVIAVGDDESWFPIDAAGVSLSIQGLSLAGS</sequence>
<dbReference type="InterPro" id="IPR045570">
    <property type="entry name" value="Metalloprtase-TldD/E_cen_dom"/>
</dbReference>
<gene>
    <name evidence="6" type="ORF">IPN02_13450</name>
</gene>
<organism evidence="6 7">
    <name type="scientific">Candidatus Neomicrothrix subdominans</name>
    <dbReference type="NCBI Taxonomy" id="2954438"/>
    <lineage>
        <taxon>Bacteria</taxon>
        <taxon>Bacillati</taxon>
        <taxon>Actinomycetota</taxon>
        <taxon>Acidimicrobiia</taxon>
        <taxon>Acidimicrobiales</taxon>
        <taxon>Microthrixaceae</taxon>
        <taxon>Candidatus Neomicrothrix</taxon>
    </lineage>
</organism>
<feature type="domain" description="Metalloprotease TldD/E N-terminal" evidence="3">
    <location>
        <begin position="43"/>
        <end position="106"/>
    </location>
</feature>
<dbReference type="InterPro" id="IPR002510">
    <property type="entry name" value="Metalloprtase-TldD/E_N"/>
</dbReference>
<feature type="domain" description="Metalloprotease TldD/E central" evidence="5">
    <location>
        <begin position="135"/>
        <end position="239"/>
    </location>
</feature>
<dbReference type="Gene3D" id="3.30.2290.10">
    <property type="entry name" value="PmbA/TldD superfamily"/>
    <property type="match status" value="1"/>
</dbReference>
<dbReference type="Pfam" id="PF01523">
    <property type="entry name" value="PmbA_TldD_1st"/>
    <property type="match status" value="1"/>
</dbReference>
<evidence type="ECO:0000259" key="5">
    <source>
        <dbReference type="Pfam" id="PF19290"/>
    </source>
</evidence>
<dbReference type="PANTHER" id="PTHR43421">
    <property type="entry name" value="METALLOPROTEASE PMBA"/>
    <property type="match status" value="1"/>
</dbReference>
<dbReference type="AlphaFoldDB" id="A0A936TFI3"/>
<dbReference type="EMBL" id="JADJZA010000007">
    <property type="protein sequence ID" value="MBK9297809.1"/>
    <property type="molecule type" value="Genomic_DNA"/>
</dbReference>
<proteinExistence type="inferred from homology"/>
<dbReference type="Pfam" id="PF19290">
    <property type="entry name" value="PmbA_TldD_2nd"/>
    <property type="match status" value="1"/>
</dbReference>
<comment type="caution">
    <text evidence="6">The sequence shown here is derived from an EMBL/GenBank/DDBJ whole genome shotgun (WGS) entry which is preliminary data.</text>
</comment>
<evidence type="ECO:0000313" key="6">
    <source>
        <dbReference type="EMBL" id="MBK9297809.1"/>
    </source>
</evidence>
<dbReference type="InterPro" id="IPR045569">
    <property type="entry name" value="Metalloprtase-TldD/E_C"/>
</dbReference>
<feature type="region of interest" description="Disordered" evidence="2">
    <location>
        <begin position="1"/>
        <end position="23"/>
    </location>
</feature>